<dbReference type="InterPro" id="IPR000847">
    <property type="entry name" value="LysR_HTH_N"/>
</dbReference>
<dbReference type="PANTHER" id="PTHR30126:SF40">
    <property type="entry name" value="HTH-TYPE TRANSCRIPTIONAL REGULATOR GLTR"/>
    <property type="match status" value="1"/>
</dbReference>
<dbReference type="Gene3D" id="3.40.190.10">
    <property type="entry name" value="Periplasmic binding protein-like II"/>
    <property type="match status" value="1"/>
</dbReference>
<dbReference type="Gene3D" id="1.10.10.10">
    <property type="entry name" value="Winged helix-like DNA-binding domain superfamily/Winged helix DNA-binding domain"/>
    <property type="match status" value="1"/>
</dbReference>
<accession>A0A6P1BB42</accession>
<comment type="caution">
    <text evidence="6">The sequence shown here is derived from an EMBL/GenBank/DDBJ whole genome shotgun (WGS) entry which is preliminary data.</text>
</comment>
<evidence type="ECO:0000256" key="3">
    <source>
        <dbReference type="ARBA" id="ARBA00023125"/>
    </source>
</evidence>
<reference evidence="6 7" key="1">
    <citation type="journal article" date="2020" name="Arch. Microbiol.">
        <title>Bradyrhizobium uaiense sp. nov., a new highly efficient cowpea symbiont.</title>
        <authorList>
            <person name="Cabral Michel D."/>
            <person name="Azarias Guimaraes A."/>
            <person name="Martins da Costa E."/>
            <person name="Soares de Carvalho T."/>
            <person name="Balsanelli E."/>
            <person name="Willems A."/>
            <person name="Maltempi de Souza E."/>
            <person name="de Souza Moreira F.M."/>
        </authorList>
    </citation>
    <scope>NUCLEOTIDE SEQUENCE [LARGE SCALE GENOMIC DNA]</scope>
    <source>
        <strain evidence="6 7">UFLA 03-164</strain>
    </source>
</reference>
<organism evidence="6 7">
    <name type="scientific">Bradyrhizobium uaiense</name>
    <dbReference type="NCBI Taxonomy" id="2594946"/>
    <lineage>
        <taxon>Bacteria</taxon>
        <taxon>Pseudomonadati</taxon>
        <taxon>Pseudomonadota</taxon>
        <taxon>Alphaproteobacteria</taxon>
        <taxon>Hyphomicrobiales</taxon>
        <taxon>Nitrobacteraceae</taxon>
        <taxon>Bradyrhizobium</taxon>
    </lineage>
</organism>
<evidence type="ECO:0000256" key="4">
    <source>
        <dbReference type="ARBA" id="ARBA00023163"/>
    </source>
</evidence>
<dbReference type="InterPro" id="IPR036388">
    <property type="entry name" value="WH-like_DNA-bd_sf"/>
</dbReference>
<keyword evidence="7" id="KW-1185">Reference proteome</keyword>
<protein>
    <submittedName>
        <fullName evidence="6">LysR family transcriptional regulator</fullName>
    </submittedName>
</protein>
<dbReference type="SUPFAM" id="SSF53850">
    <property type="entry name" value="Periplasmic binding protein-like II"/>
    <property type="match status" value="1"/>
</dbReference>
<proteinExistence type="inferred from homology"/>
<dbReference type="EMBL" id="VKHP01000015">
    <property type="protein sequence ID" value="NEU95493.1"/>
    <property type="molecule type" value="Genomic_DNA"/>
</dbReference>
<keyword evidence="2" id="KW-0805">Transcription regulation</keyword>
<sequence>MHTELFERLGRGVVATVAGQKLYARASQILYEVNCATDEIRALAGTLSGRIAVGIPPTLSKAALAPALAYFTSEYPEVGYSDTLLALIKSGELDFAFVAKLLEQSFRNFYIEVMARPRTFDVDTALNGATGVFRELWRQMTERIANGPNASAASLGFRSQDDGRRDYHWA</sequence>
<evidence type="ECO:0000256" key="1">
    <source>
        <dbReference type="ARBA" id="ARBA00009437"/>
    </source>
</evidence>
<feature type="domain" description="HTH lysR-type" evidence="5">
    <location>
        <begin position="1"/>
        <end position="16"/>
    </location>
</feature>
<dbReference type="GO" id="GO:0000976">
    <property type="term" value="F:transcription cis-regulatory region binding"/>
    <property type="evidence" value="ECO:0007669"/>
    <property type="project" value="TreeGrafter"/>
</dbReference>
<comment type="similarity">
    <text evidence="1">Belongs to the LysR transcriptional regulatory family.</text>
</comment>
<name>A0A6P1BB42_9BRAD</name>
<evidence type="ECO:0000313" key="7">
    <source>
        <dbReference type="Proteomes" id="UP000468531"/>
    </source>
</evidence>
<keyword evidence="4" id="KW-0804">Transcription</keyword>
<dbReference type="PANTHER" id="PTHR30126">
    <property type="entry name" value="HTH-TYPE TRANSCRIPTIONAL REGULATOR"/>
    <property type="match status" value="1"/>
</dbReference>
<evidence type="ECO:0000259" key="5">
    <source>
        <dbReference type="PROSITE" id="PS50931"/>
    </source>
</evidence>
<gene>
    <name evidence="6" type="ORF">FNJ47_06510</name>
</gene>
<keyword evidence="3" id="KW-0238">DNA-binding</keyword>
<dbReference type="Proteomes" id="UP000468531">
    <property type="component" value="Unassembled WGS sequence"/>
</dbReference>
<dbReference type="PROSITE" id="PS50931">
    <property type="entry name" value="HTH_LYSR"/>
    <property type="match status" value="1"/>
</dbReference>
<evidence type="ECO:0000256" key="2">
    <source>
        <dbReference type="ARBA" id="ARBA00023015"/>
    </source>
</evidence>
<evidence type="ECO:0000313" key="6">
    <source>
        <dbReference type="EMBL" id="NEU95493.1"/>
    </source>
</evidence>
<dbReference type="AlphaFoldDB" id="A0A6P1BB42"/>
<dbReference type="GO" id="GO:0003700">
    <property type="term" value="F:DNA-binding transcription factor activity"/>
    <property type="evidence" value="ECO:0007669"/>
    <property type="project" value="InterPro"/>
</dbReference>